<organism evidence="1 2">
    <name type="scientific">Vespula squamosa</name>
    <name type="common">Southern yellow jacket</name>
    <name type="synonym">Wasp</name>
    <dbReference type="NCBI Taxonomy" id="30214"/>
    <lineage>
        <taxon>Eukaryota</taxon>
        <taxon>Metazoa</taxon>
        <taxon>Ecdysozoa</taxon>
        <taxon>Arthropoda</taxon>
        <taxon>Hexapoda</taxon>
        <taxon>Insecta</taxon>
        <taxon>Pterygota</taxon>
        <taxon>Neoptera</taxon>
        <taxon>Endopterygota</taxon>
        <taxon>Hymenoptera</taxon>
        <taxon>Apocrita</taxon>
        <taxon>Aculeata</taxon>
        <taxon>Vespoidea</taxon>
        <taxon>Vespidae</taxon>
        <taxon>Vespinae</taxon>
        <taxon>Vespula</taxon>
    </lineage>
</organism>
<dbReference type="AlphaFoldDB" id="A0ABD2BA56"/>
<protein>
    <recommendedName>
        <fullName evidence="3">Ribosomal protein S14</fullName>
    </recommendedName>
</protein>
<gene>
    <name evidence="1" type="ORF">V1478_005906</name>
</gene>
<dbReference type="Proteomes" id="UP001607302">
    <property type="component" value="Unassembled WGS sequence"/>
</dbReference>
<accession>A0ABD2BA56</accession>
<proteinExistence type="predicted"/>
<comment type="caution">
    <text evidence="1">The sequence shown here is derived from an EMBL/GenBank/DDBJ whole genome shotgun (WGS) entry which is preliminary data.</text>
</comment>
<dbReference type="EMBL" id="JAUDFV010000130">
    <property type="protein sequence ID" value="KAL2729616.1"/>
    <property type="molecule type" value="Genomic_DNA"/>
</dbReference>
<keyword evidence="2" id="KW-1185">Reference proteome</keyword>
<reference evidence="1 2" key="1">
    <citation type="journal article" date="2024" name="Ann. Entomol. Soc. Am.">
        <title>Genomic analyses of the southern and eastern yellowjacket wasps (Hymenoptera: Vespidae) reveal evolutionary signatures of social life.</title>
        <authorList>
            <person name="Catto M.A."/>
            <person name="Caine P.B."/>
            <person name="Orr S.E."/>
            <person name="Hunt B.G."/>
            <person name="Goodisman M.A.D."/>
        </authorList>
    </citation>
    <scope>NUCLEOTIDE SEQUENCE [LARGE SCALE GENOMIC DNA]</scope>
    <source>
        <strain evidence="1">233</strain>
        <tissue evidence="1">Head and thorax</tissue>
    </source>
</reference>
<name>A0ABD2BA56_VESSQ</name>
<evidence type="ECO:0008006" key="3">
    <source>
        <dbReference type="Google" id="ProtNLM"/>
    </source>
</evidence>
<evidence type="ECO:0000313" key="2">
    <source>
        <dbReference type="Proteomes" id="UP001607302"/>
    </source>
</evidence>
<evidence type="ECO:0000313" key="1">
    <source>
        <dbReference type="EMBL" id="KAL2729616.1"/>
    </source>
</evidence>
<sequence length="80" mass="9732">MTKLYDNYFAARLKMREGKRDRERKRKVIASAITRSDKKLTYLEKRFLLRRKNELLILDVTKVTMTMHYPCTSLLHFYLC</sequence>